<dbReference type="AlphaFoldDB" id="A0A6A8G4X5"/>
<gene>
    <name evidence="2" type="ORF">GJR99_01200</name>
</gene>
<reference evidence="2 3" key="1">
    <citation type="submission" date="2019-11" db="EMBL/GenBank/DDBJ databases">
        <title>Whole genome sequence of Haloferax sp. MBLA0078.</title>
        <authorList>
            <person name="Seo M.-J."/>
            <person name="Cho E.-S."/>
        </authorList>
    </citation>
    <scope>NUCLEOTIDE SEQUENCE [LARGE SCALE GENOMIC DNA]</scope>
    <source>
        <strain evidence="2 3">MBLA0078</strain>
    </source>
</reference>
<proteinExistence type="predicted"/>
<feature type="transmembrane region" description="Helical" evidence="1">
    <location>
        <begin position="100"/>
        <end position="120"/>
    </location>
</feature>
<feature type="transmembrane region" description="Helical" evidence="1">
    <location>
        <begin position="12"/>
        <end position="34"/>
    </location>
</feature>
<dbReference type="OrthoDB" id="343058at2157"/>
<evidence type="ECO:0000313" key="3">
    <source>
        <dbReference type="Proteomes" id="UP000443423"/>
    </source>
</evidence>
<comment type="caution">
    <text evidence="2">The sequence shown here is derived from an EMBL/GenBank/DDBJ whole genome shotgun (WGS) entry which is preliminary data.</text>
</comment>
<accession>A0A6A8G4X5</accession>
<dbReference type="RefSeq" id="WP_151108852.1">
    <property type="nucleotide sequence ID" value="NZ_WKJQ01000001.1"/>
</dbReference>
<keyword evidence="3" id="KW-1185">Reference proteome</keyword>
<evidence type="ECO:0008006" key="4">
    <source>
        <dbReference type="Google" id="ProtNLM"/>
    </source>
</evidence>
<dbReference type="InterPro" id="IPR040493">
    <property type="entry name" value="DUF5518"/>
</dbReference>
<dbReference type="Pfam" id="PF17647">
    <property type="entry name" value="DUF5518"/>
    <property type="match status" value="1"/>
</dbReference>
<organism evidence="2 3">
    <name type="scientific">Haloferax marinum</name>
    <dbReference type="NCBI Taxonomy" id="2666143"/>
    <lineage>
        <taxon>Archaea</taxon>
        <taxon>Methanobacteriati</taxon>
        <taxon>Methanobacteriota</taxon>
        <taxon>Stenosarchaea group</taxon>
        <taxon>Halobacteria</taxon>
        <taxon>Halobacteriales</taxon>
        <taxon>Haloferacaceae</taxon>
        <taxon>Haloferax</taxon>
    </lineage>
</organism>
<name>A0A6A8G4X5_9EURY</name>
<evidence type="ECO:0000256" key="1">
    <source>
        <dbReference type="SAM" id="Phobius"/>
    </source>
</evidence>
<sequence>MSPSSLRTRTHPAAWRFAILGALISLPITVGVNLLPNSEATIGGGIMIIGAFVAGAIAATRSTDSGAAGLRAGLVAAVVGVLASIVPVSATAAWPLSRAVFFVFVSGLVLCIAPIFGLVFGRVGGWMANTVASR</sequence>
<feature type="transmembrane region" description="Helical" evidence="1">
    <location>
        <begin position="72"/>
        <end position="94"/>
    </location>
</feature>
<evidence type="ECO:0000313" key="2">
    <source>
        <dbReference type="EMBL" id="MRW95186.1"/>
    </source>
</evidence>
<keyword evidence="1" id="KW-0812">Transmembrane</keyword>
<keyword evidence="1" id="KW-0472">Membrane</keyword>
<protein>
    <recommendedName>
        <fullName evidence="4">DUF5518 domain-containing protein</fullName>
    </recommendedName>
</protein>
<feature type="transmembrane region" description="Helical" evidence="1">
    <location>
        <begin position="40"/>
        <end position="60"/>
    </location>
</feature>
<dbReference type="EMBL" id="WKJQ01000001">
    <property type="protein sequence ID" value="MRW95186.1"/>
    <property type="molecule type" value="Genomic_DNA"/>
</dbReference>
<keyword evidence="1" id="KW-1133">Transmembrane helix</keyword>
<dbReference type="Proteomes" id="UP000443423">
    <property type="component" value="Unassembled WGS sequence"/>
</dbReference>